<evidence type="ECO:0000313" key="2">
    <source>
        <dbReference type="EMBL" id="CAD8336009.1"/>
    </source>
</evidence>
<feature type="region of interest" description="Disordered" evidence="1">
    <location>
        <begin position="1"/>
        <end position="43"/>
    </location>
</feature>
<feature type="compositionally biased region" description="Polar residues" evidence="1">
    <location>
        <begin position="25"/>
        <end position="34"/>
    </location>
</feature>
<reference evidence="2" key="1">
    <citation type="submission" date="2021-01" db="EMBL/GenBank/DDBJ databases">
        <authorList>
            <person name="Corre E."/>
            <person name="Pelletier E."/>
            <person name="Niang G."/>
            <person name="Scheremetjew M."/>
            <person name="Finn R."/>
            <person name="Kale V."/>
            <person name="Holt S."/>
            <person name="Cochrane G."/>
            <person name="Meng A."/>
            <person name="Brown T."/>
            <person name="Cohen L."/>
        </authorList>
    </citation>
    <scope>NUCLEOTIDE SEQUENCE</scope>
    <source>
        <strain evidence="2">CCMP3328</strain>
    </source>
</reference>
<accession>A0A7R9WVN3</accession>
<sequence length="116" mass="13179">MFVPRDKQQQERQSLNDRNSESKKANMQSNNPQPNTQTHTDTNITTSSTVFCTQAAIWCATPFGFNQPIFGVPRRDLDANDKIRHGTECQSTTSSLTFYETKYQYQTHTTAQNVVG</sequence>
<evidence type="ECO:0000256" key="1">
    <source>
        <dbReference type="SAM" id="MobiDB-lite"/>
    </source>
</evidence>
<feature type="compositionally biased region" description="Basic and acidic residues" evidence="1">
    <location>
        <begin position="1"/>
        <end position="24"/>
    </location>
</feature>
<dbReference type="AlphaFoldDB" id="A0A7R9WVN3"/>
<dbReference type="EMBL" id="HBEF01012943">
    <property type="protein sequence ID" value="CAD8336009.1"/>
    <property type="molecule type" value="Transcribed_RNA"/>
</dbReference>
<proteinExistence type="predicted"/>
<name>A0A7R9WVN3_9STRA</name>
<gene>
    <name evidence="2" type="ORF">CAUS1442_LOCUS8137</name>
</gene>
<organism evidence="2">
    <name type="scientific">Craspedostauros australis</name>
    <dbReference type="NCBI Taxonomy" id="1486917"/>
    <lineage>
        <taxon>Eukaryota</taxon>
        <taxon>Sar</taxon>
        <taxon>Stramenopiles</taxon>
        <taxon>Ochrophyta</taxon>
        <taxon>Bacillariophyta</taxon>
        <taxon>Bacillariophyceae</taxon>
        <taxon>Bacillariophycidae</taxon>
        <taxon>Naviculales</taxon>
        <taxon>Naviculaceae</taxon>
        <taxon>Craspedostauros</taxon>
    </lineage>
</organism>
<protein>
    <submittedName>
        <fullName evidence="2">Uncharacterized protein</fullName>
    </submittedName>
</protein>